<evidence type="ECO:0000313" key="3">
    <source>
        <dbReference type="Proteomes" id="UP000094784"/>
    </source>
</evidence>
<dbReference type="Proteomes" id="UP000094784">
    <property type="component" value="Unassembled WGS sequence"/>
</dbReference>
<dbReference type="AlphaFoldDB" id="A0A1E4R8X6"/>
<dbReference type="Pfam" id="PF20668">
    <property type="entry name" value="DUF6815"/>
    <property type="match status" value="1"/>
</dbReference>
<dbReference type="NCBIfam" id="NF033816">
    <property type="entry name" value="Cj0069_fam"/>
    <property type="match status" value="1"/>
</dbReference>
<reference evidence="2 3" key="1">
    <citation type="submission" date="2016-09" db="EMBL/GenBank/DDBJ databases">
        <title>Draft genome sequence of the soil isolate, Lysinibacillus fusiformis M5, a potential hypoxanthine producer.</title>
        <authorList>
            <person name="Gallegos-Monterrosa R."/>
            <person name="Maroti G."/>
            <person name="Balint B."/>
            <person name="Kovacs A.T."/>
        </authorList>
    </citation>
    <scope>NUCLEOTIDE SEQUENCE [LARGE SCALE GENOMIC DNA]</scope>
    <source>
        <strain evidence="2 3">M5</strain>
    </source>
</reference>
<dbReference type="RefSeq" id="WP_069481901.1">
    <property type="nucleotide sequence ID" value="NZ_KV766182.1"/>
</dbReference>
<feature type="domain" description="DUF6815" evidence="1">
    <location>
        <begin position="222"/>
        <end position="321"/>
    </location>
</feature>
<proteinExistence type="predicted"/>
<evidence type="ECO:0000259" key="1">
    <source>
        <dbReference type="Pfam" id="PF20668"/>
    </source>
</evidence>
<dbReference type="InterPro" id="IPR049212">
    <property type="entry name" value="DUF6815"/>
</dbReference>
<dbReference type="OrthoDB" id="1404368at2"/>
<name>A0A1E4R8X6_9BACI</name>
<evidence type="ECO:0000313" key="2">
    <source>
        <dbReference type="EMBL" id="ODV56926.1"/>
    </source>
</evidence>
<accession>A0A1E4R8X6</accession>
<protein>
    <recommendedName>
        <fullName evidence="1">DUF6815 domain-containing protein</fullName>
    </recommendedName>
</protein>
<dbReference type="EMBL" id="MECQ01000001">
    <property type="protein sequence ID" value="ODV56926.1"/>
    <property type="molecule type" value="Genomic_DNA"/>
</dbReference>
<organism evidence="2 3">
    <name type="scientific">Lysinibacillus fusiformis</name>
    <dbReference type="NCBI Taxonomy" id="28031"/>
    <lineage>
        <taxon>Bacteria</taxon>
        <taxon>Bacillati</taxon>
        <taxon>Bacillota</taxon>
        <taxon>Bacilli</taxon>
        <taxon>Bacillales</taxon>
        <taxon>Bacillaceae</taxon>
        <taxon>Lysinibacillus</taxon>
    </lineage>
</organism>
<gene>
    <name evidence="2" type="ORF">BG258_13985</name>
</gene>
<dbReference type="SUPFAM" id="SSF56059">
    <property type="entry name" value="Glutathione synthetase ATP-binding domain-like"/>
    <property type="match status" value="1"/>
</dbReference>
<comment type="caution">
    <text evidence="2">The sequence shown here is derived from an EMBL/GenBank/DDBJ whole genome shotgun (WGS) entry which is preliminary data.</text>
</comment>
<sequence length="350" mass="39376">MNKKVIFFEVEGGTDKGPDGYRPDTMPMVEALKQRGQDAEVLFFDIAKKQQIFDYVKEHGAAYVSRINPGNLQHEEQYFAMLRELCQVGVIGMPHPDAMISYGSKDVLSKLTATNLVPNDTFAYYTIEAFKAQFPTSLALTERVLKQNRGSTGEGIWRVKLVEPLAEGMTVVPLDAQIKCTEAKDNHVEYWSLGEFMTFCEPYITGLNGMLIDMRFLPRITEGEVRLLMLRNHPVHVVHKKPANTEDAFSATLFSGAQYRYDQPEDWQELVDNFLSQLPQVTNLLGGYDLPLIWTADFMLDTDEAGEDCYILGEMNCSCVGFTSELSLAHQVAEEILACLQEQTTVVSPS</sequence>